<feature type="region of interest" description="Disordered" evidence="1">
    <location>
        <begin position="1"/>
        <end position="44"/>
    </location>
</feature>
<proteinExistence type="predicted"/>
<protein>
    <submittedName>
        <fullName evidence="2">Uncharacterized protein</fullName>
    </submittedName>
</protein>
<dbReference type="Proteomes" id="UP000197619">
    <property type="component" value="Unassembled WGS sequence"/>
</dbReference>
<organism evidence="2 3">
    <name type="scientific">Lonchura striata</name>
    <name type="common">white-rumped munia</name>
    <dbReference type="NCBI Taxonomy" id="40157"/>
    <lineage>
        <taxon>Eukaryota</taxon>
        <taxon>Metazoa</taxon>
        <taxon>Chordata</taxon>
        <taxon>Craniata</taxon>
        <taxon>Vertebrata</taxon>
        <taxon>Euteleostomi</taxon>
        <taxon>Archelosauria</taxon>
        <taxon>Archosauria</taxon>
        <taxon>Dinosauria</taxon>
        <taxon>Saurischia</taxon>
        <taxon>Theropoda</taxon>
        <taxon>Coelurosauria</taxon>
        <taxon>Aves</taxon>
        <taxon>Neognathae</taxon>
        <taxon>Neoaves</taxon>
        <taxon>Telluraves</taxon>
        <taxon>Australaves</taxon>
        <taxon>Passeriformes</taxon>
        <taxon>Passeroidea</taxon>
        <taxon>Estrildidae</taxon>
        <taxon>Estrildinae</taxon>
        <taxon>Lonchura</taxon>
    </lineage>
</organism>
<dbReference type="AlphaFoldDB" id="A0A218UDS8"/>
<comment type="caution">
    <text evidence="2">The sequence shown here is derived from an EMBL/GenBank/DDBJ whole genome shotgun (WGS) entry which is preliminary data.</text>
</comment>
<gene>
    <name evidence="2" type="ORF">RLOC_00008286</name>
</gene>
<accession>A0A218UDS8</accession>
<evidence type="ECO:0000313" key="3">
    <source>
        <dbReference type="Proteomes" id="UP000197619"/>
    </source>
</evidence>
<dbReference type="EMBL" id="MUZQ01000401">
    <property type="protein sequence ID" value="OWK51748.1"/>
    <property type="molecule type" value="Genomic_DNA"/>
</dbReference>
<name>A0A218UDS8_9PASE</name>
<evidence type="ECO:0000256" key="1">
    <source>
        <dbReference type="SAM" id="MobiDB-lite"/>
    </source>
</evidence>
<sequence length="65" mass="7193">MIQNSQIMAGDSPCRESEQVQTPGNGGKKPHQHKGHYLYGLSPRSAGEMAPRELGTFEQSWPLQI</sequence>
<reference evidence="2 3" key="1">
    <citation type="submission" date="2017-05" db="EMBL/GenBank/DDBJ databases">
        <title>Genome of assembly of the Bengalese finch, Lonchura striata domestica.</title>
        <authorList>
            <person name="Colquitt B.M."/>
            <person name="Brainard M.S."/>
        </authorList>
    </citation>
    <scope>NUCLEOTIDE SEQUENCE [LARGE SCALE GENOMIC DNA]</scope>
    <source>
        <strain evidence="2">White83orange57</strain>
    </source>
</reference>
<keyword evidence="3" id="KW-1185">Reference proteome</keyword>
<evidence type="ECO:0000313" key="2">
    <source>
        <dbReference type="EMBL" id="OWK51748.1"/>
    </source>
</evidence>